<evidence type="ECO:0000256" key="6">
    <source>
        <dbReference type="ARBA" id="ARBA00023122"/>
    </source>
</evidence>
<dbReference type="Pfam" id="PF01595">
    <property type="entry name" value="CNNM"/>
    <property type="match status" value="1"/>
</dbReference>
<gene>
    <name evidence="13" type="ORF">IAD24_05145</name>
</gene>
<evidence type="ECO:0000256" key="3">
    <source>
        <dbReference type="ARBA" id="ARBA00022692"/>
    </source>
</evidence>
<dbReference type="Gene3D" id="3.10.580.10">
    <property type="entry name" value="CBS-domain"/>
    <property type="match status" value="1"/>
</dbReference>
<keyword evidence="7 9" id="KW-0472">Membrane</keyword>
<dbReference type="SMART" id="SM01091">
    <property type="entry name" value="CorC_HlyC"/>
    <property type="match status" value="1"/>
</dbReference>
<evidence type="ECO:0000313" key="14">
    <source>
        <dbReference type="Proteomes" id="UP000824128"/>
    </source>
</evidence>
<dbReference type="SUPFAM" id="SSF56176">
    <property type="entry name" value="FAD-binding/transporter-associated domain-like"/>
    <property type="match status" value="1"/>
</dbReference>
<feature type="transmembrane region" description="Helical" evidence="10">
    <location>
        <begin position="161"/>
        <end position="183"/>
    </location>
</feature>
<dbReference type="FunFam" id="3.10.580.10:FF:000002">
    <property type="entry name" value="Magnesium/cobalt efflux protein CorC"/>
    <property type="match status" value="1"/>
</dbReference>
<dbReference type="InterPro" id="IPR036318">
    <property type="entry name" value="FAD-bd_PCMH-like_sf"/>
</dbReference>
<dbReference type="GO" id="GO:0005886">
    <property type="term" value="C:plasma membrane"/>
    <property type="evidence" value="ECO:0007669"/>
    <property type="project" value="TreeGrafter"/>
</dbReference>
<reference evidence="13" key="1">
    <citation type="submission" date="2020-10" db="EMBL/GenBank/DDBJ databases">
        <authorList>
            <person name="Gilroy R."/>
        </authorList>
    </citation>
    <scope>NUCLEOTIDE SEQUENCE</scope>
    <source>
        <strain evidence="13">ChiGjej2B2-16831</strain>
    </source>
</reference>
<evidence type="ECO:0000259" key="11">
    <source>
        <dbReference type="PROSITE" id="PS51371"/>
    </source>
</evidence>
<dbReference type="InterPro" id="IPR005170">
    <property type="entry name" value="Transptr-assoc_dom"/>
</dbReference>
<evidence type="ECO:0000256" key="2">
    <source>
        <dbReference type="ARBA" id="ARBA00006337"/>
    </source>
</evidence>
<reference evidence="13" key="2">
    <citation type="journal article" date="2021" name="PeerJ">
        <title>Extensive microbial diversity within the chicken gut microbiome revealed by metagenomics and culture.</title>
        <authorList>
            <person name="Gilroy R."/>
            <person name="Ravi A."/>
            <person name="Getino M."/>
            <person name="Pursley I."/>
            <person name="Horton D.L."/>
            <person name="Alikhan N.F."/>
            <person name="Baker D."/>
            <person name="Gharbi K."/>
            <person name="Hall N."/>
            <person name="Watson M."/>
            <person name="Adriaenssens E.M."/>
            <person name="Foster-Nyarko E."/>
            <person name="Jarju S."/>
            <person name="Secka A."/>
            <person name="Antonio M."/>
            <person name="Oren A."/>
            <person name="Chaudhuri R.R."/>
            <person name="La Ragione R."/>
            <person name="Hildebrand F."/>
            <person name="Pallen M.J."/>
        </authorList>
    </citation>
    <scope>NUCLEOTIDE SEQUENCE</scope>
    <source>
        <strain evidence="13">ChiGjej2B2-16831</strain>
    </source>
</reference>
<feature type="domain" description="CNNM transmembrane" evidence="12">
    <location>
        <begin position="23"/>
        <end position="227"/>
    </location>
</feature>
<comment type="caution">
    <text evidence="13">The sequence shown here is derived from an EMBL/GenBank/DDBJ whole genome shotgun (WGS) entry which is preliminary data.</text>
</comment>
<protein>
    <submittedName>
        <fullName evidence="13">HlyC/CorC family transporter</fullName>
    </submittedName>
</protein>
<feature type="domain" description="CBS" evidence="11">
    <location>
        <begin position="246"/>
        <end position="305"/>
    </location>
</feature>
<evidence type="ECO:0000259" key="12">
    <source>
        <dbReference type="PROSITE" id="PS51846"/>
    </source>
</evidence>
<dbReference type="PROSITE" id="PS51846">
    <property type="entry name" value="CNNM"/>
    <property type="match status" value="1"/>
</dbReference>
<dbReference type="InterPro" id="IPR046342">
    <property type="entry name" value="CBS_dom_sf"/>
</dbReference>
<keyword evidence="5 9" id="KW-1133">Transmembrane helix</keyword>
<dbReference type="EMBL" id="DVNZ01000163">
    <property type="protein sequence ID" value="HIU94529.1"/>
    <property type="molecule type" value="Genomic_DNA"/>
</dbReference>
<comment type="subcellular location">
    <subcellularLocation>
        <location evidence="1">Membrane</location>
        <topology evidence="1">Multi-pass membrane protein</topology>
    </subcellularLocation>
</comment>
<dbReference type="AlphaFoldDB" id="A0A9D1N3N5"/>
<name>A0A9D1N3N5_9FIRM</name>
<proteinExistence type="inferred from homology"/>
<evidence type="ECO:0000256" key="7">
    <source>
        <dbReference type="ARBA" id="ARBA00023136"/>
    </source>
</evidence>
<evidence type="ECO:0000256" key="8">
    <source>
        <dbReference type="PROSITE-ProRule" id="PRU00703"/>
    </source>
</evidence>
<evidence type="ECO:0000256" key="1">
    <source>
        <dbReference type="ARBA" id="ARBA00004141"/>
    </source>
</evidence>
<keyword evidence="3 9" id="KW-0812">Transmembrane</keyword>
<dbReference type="CDD" id="cd04590">
    <property type="entry name" value="CBS_pair_CorC_HlyC_assoc"/>
    <property type="match status" value="1"/>
</dbReference>
<dbReference type="Pfam" id="PF03471">
    <property type="entry name" value="CorC_HlyC"/>
    <property type="match status" value="1"/>
</dbReference>
<dbReference type="InterPro" id="IPR044751">
    <property type="entry name" value="Ion_transp-like_CBS"/>
</dbReference>
<dbReference type="Pfam" id="PF00571">
    <property type="entry name" value="CBS"/>
    <property type="match status" value="2"/>
</dbReference>
<evidence type="ECO:0000313" key="13">
    <source>
        <dbReference type="EMBL" id="HIU94529.1"/>
    </source>
</evidence>
<accession>A0A9D1N3N5</accession>
<dbReference type="PROSITE" id="PS51371">
    <property type="entry name" value="CBS"/>
    <property type="match status" value="2"/>
</dbReference>
<dbReference type="PANTHER" id="PTHR22777">
    <property type="entry name" value="HEMOLYSIN-RELATED"/>
    <property type="match status" value="1"/>
</dbReference>
<evidence type="ECO:0000256" key="5">
    <source>
        <dbReference type="ARBA" id="ARBA00022989"/>
    </source>
</evidence>
<feature type="domain" description="CBS" evidence="11">
    <location>
        <begin position="310"/>
        <end position="366"/>
    </location>
</feature>
<dbReference type="InterPro" id="IPR016169">
    <property type="entry name" value="FAD-bd_PCMH_sub2"/>
</dbReference>
<comment type="similarity">
    <text evidence="2">Belongs to the UPF0053 family.</text>
</comment>
<keyword evidence="4" id="KW-0677">Repeat</keyword>
<evidence type="ECO:0000256" key="10">
    <source>
        <dbReference type="SAM" id="Phobius"/>
    </source>
</evidence>
<dbReference type="PANTHER" id="PTHR22777:SF17">
    <property type="entry name" value="UPF0053 PROTEIN SLL0260"/>
    <property type="match status" value="1"/>
</dbReference>
<feature type="transmembrane region" description="Helical" evidence="10">
    <location>
        <begin position="27"/>
        <end position="52"/>
    </location>
</feature>
<evidence type="ECO:0000256" key="9">
    <source>
        <dbReference type="PROSITE-ProRule" id="PRU01193"/>
    </source>
</evidence>
<feature type="transmembrane region" description="Helical" evidence="10">
    <location>
        <begin position="129"/>
        <end position="149"/>
    </location>
</feature>
<keyword evidence="6 8" id="KW-0129">CBS domain</keyword>
<evidence type="ECO:0000256" key="4">
    <source>
        <dbReference type="ARBA" id="ARBA00022737"/>
    </source>
</evidence>
<feature type="transmembrane region" description="Helical" evidence="10">
    <location>
        <begin position="83"/>
        <end position="103"/>
    </location>
</feature>
<organism evidence="13 14">
    <name type="scientific">Candidatus Aphodomorpha intestinavium</name>
    <dbReference type="NCBI Taxonomy" id="2840672"/>
    <lineage>
        <taxon>Bacteria</taxon>
        <taxon>Bacillati</taxon>
        <taxon>Bacillota</taxon>
        <taxon>Clostridia</taxon>
        <taxon>Eubacteriales</taxon>
        <taxon>Candidatus Aphodomorpha</taxon>
    </lineage>
</organism>
<dbReference type="Proteomes" id="UP000824128">
    <property type="component" value="Unassembled WGS sequence"/>
</dbReference>
<dbReference type="InterPro" id="IPR002550">
    <property type="entry name" value="CNNM"/>
</dbReference>
<sequence>MLFCCARFPLRVLPEAESRKTELKDSVWLALLMQLILLICNAVFACAEIAVISLNDNRLAKLAAEGDKRAVRLARLTNQPARFLATIQVVITLSGFLGSAFAAENFSDGIVDWLVGLGVGIPRGTLDTITVTLITLVLSYITLIFGELVPKRVAMRNAEKLSLAISGLMTFISKLFAPIVWLLTVSTNAVLRLLGIDPNEKDEEVSEEEIRMMVDVGSEKGVIDEEEQRMIQNVFEFDDLAVEEFATHRTDMVVLWEDESVEQWNQTIRENRHSLYPVCGETADDVIGILNAKDYFRLEERTRENILREAVRPAYFVPQSIRADVLFRQMKKTRNHFAVVLDEYGGVQGIVTMNDLLEQLVGDLDDDAAMPEEPAEIEQLDEGTWRIQGGAALDDVAEQLGVELPTEEYDTFGGFIFGTYGSVPDDGSQFEIDACGLHIKVVEIAEHRIEQALVCRTGAADEAGGQAQQS</sequence>
<dbReference type="GO" id="GO:0050660">
    <property type="term" value="F:flavin adenine dinucleotide binding"/>
    <property type="evidence" value="ECO:0007669"/>
    <property type="project" value="InterPro"/>
</dbReference>
<dbReference type="SUPFAM" id="SSF54631">
    <property type="entry name" value="CBS-domain pair"/>
    <property type="match status" value="1"/>
</dbReference>
<dbReference type="InterPro" id="IPR000644">
    <property type="entry name" value="CBS_dom"/>
</dbReference>
<dbReference type="Gene3D" id="3.30.465.10">
    <property type="match status" value="1"/>
</dbReference>